<dbReference type="Proteomes" id="UP000430387">
    <property type="component" value="Unassembled WGS sequence"/>
</dbReference>
<dbReference type="Gene3D" id="3.20.20.210">
    <property type="match status" value="1"/>
</dbReference>
<keyword evidence="3" id="KW-0862">Zinc</keyword>
<evidence type="ECO:0000256" key="3">
    <source>
        <dbReference type="ARBA" id="ARBA00022833"/>
    </source>
</evidence>
<evidence type="ECO:0000259" key="4">
    <source>
        <dbReference type="Pfam" id="PF01717"/>
    </source>
</evidence>
<dbReference type="GO" id="GO:0009086">
    <property type="term" value="P:methionine biosynthetic process"/>
    <property type="evidence" value="ECO:0007669"/>
    <property type="project" value="InterPro"/>
</dbReference>
<feature type="domain" description="Cobalamin-independent methionine synthase MetE C-terminal/archaeal" evidence="4">
    <location>
        <begin position="1"/>
        <end position="42"/>
    </location>
</feature>
<dbReference type="InterPro" id="IPR038071">
    <property type="entry name" value="UROD/MetE-like_sf"/>
</dbReference>
<evidence type="ECO:0000313" key="6">
    <source>
        <dbReference type="EMBL" id="MXI78932.1"/>
    </source>
</evidence>
<evidence type="ECO:0000256" key="1">
    <source>
        <dbReference type="ARBA" id="ARBA00001947"/>
    </source>
</evidence>
<dbReference type="EMBL" id="WUIY01001127">
    <property type="protein sequence ID" value="MXI78934.1"/>
    <property type="molecule type" value="Genomic_DNA"/>
</dbReference>
<evidence type="ECO:0000256" key="2">
    <source>
        <dbReference type="ARBA" id="ARBA00022723"/>
    </source>
</evidence>
<feature type="non-terminal residue" evidence="5">
    <location>
        <position position="1"/>
    </location>
</feature>
<dbReference type="InterPro" id="IPR002629">
    <property type="entry name" value="Met_Synth_C/arc"/>
</dbReference>
<dbReference type="AlphaFoldDB" id="A0A6D0I5U1"/>
<organism evidence="5 8">
    <name type="scientific">Escherichia coli</name>
    <dbReference type="NCBI Taxonomy" id="562"/>
    <lineage>
        <taxon>Bacteria</taxon>
        <taxon>Pseudomonadati</taxon>
        <taxon>Pseudomonadota</taxon>
        <taxon>Gammaproteobacteria</taxon>
        <taxon>Enterobacterales</taxon>
        <taxon>Enterobacteriaceae</taxon>
        <taxon>Escherichia</taxon>
    </lineage>
</organism>
<sequence length="46" mass="5157">LKKAAKRIPAERLWVNPDCGLKTRGWPETRAALANMVQAAQNLRRG</sequence>
<evidence type="ECO:0000313" key="9">
    <source>
        <dbReference type="Proteomes" id="UP000436141"/>
    </source>
</evidence>
<dbReference type="Proteomes" id="UP000436141">
    <property type="component" value="Unassembled WGS sequence"/>
</dbReference>
<accession>A0A6D0I5U1</accession>
<reference evidence="6 9" key="1">
    <citation type="submission" date="2019-12" db="EMBL/GenBank/DDBJ databases">
        <title>Enteriobacteria Tanzani isolates_10434.</title>
        <authorList>
            <person name="Subbiah M."/>
            <person name="Call D."/>
        </authorList>
    </citation>
    <scope>NUCLEOTIDE SEQUENCE [LARGE SCALE GENOMIC DNA]</scope>
    <source>
        <strain evidence="6 9">10434wD1</strain>
    </source>
</reference>
<reference evidence="5 8" key="2">
    <citation type="submission" date="2019-12" db="EMBL/GenBank/DDBJ databases">
        <title>Enteriobacteria Tanzani isolates_8377-8380.</title>
        <authorList>
            <person name="Subbiah M."/>
            <person name="Call D."/>
        </authorList>
    </citation>
    <scope>NUCLEOTIDE SEQUENCE [LARGE SCALE GENOMIC DNA]</scope>
    <source>
        <strain evidence="5 8">8380wG1</strain>
    </source>
</reference>
<dbReference type="SUPFAM" id="SSF51726">
    <property type="entry name" value="UROD/MetE-like"/>
    <property type="match status" value="1"/>
</dbReference>
<dbReference type="GO" id="GO:0008270">
    <property type="term" value="F:zinc ion binding"/>
    <property type="evidence" value="ECO:0007669"/>
    <property type="project" value="InterPro"/>
</dbReference>
<keyword evidence="2" id="KW-0479">Metal-binding</keyword>
<dbReference type="GO" id="GO:0003871">
    <property type="term" value="F:5-methyltetrahydropteroyltriglutamate-homocysteine S-methyltransferase activity"/>
    <property type="evidence" value="ECO:0007669"/>
    <property type="project" value="InterPro"/>
</dbReference>
<evidence type="ECO:0000313" key="7">
    <source>
        <dbReference type="EMBL" id="MXI78934.1"/>
    </source>
</evidence>
<dbReference type="EMBL" id="WUIY01001126">
    <property type="protein sequence ID" value="MXI78932.1"/>
    <property type="molecule type" value="Genomic_DNA"/>
</dbReference>
<comment type="caution">
    <text evidence="5">The sequence shown here is derived from an EMBL/GenBank/DDBJ whole genome shotgun (WGS) entry which is preliminary data.</text>
</comment>
<name>A0A6D0I5U1_ECOLX</name>
<protein>
    <recommendedName>
        <fullName evidence="4">Cobalamin-independent methionine synthase MetE C-terminal/archaeal domain-containing protein</fullName>
    </recommendedName>
</protein>
<evidence type="ECO:0000313" key="5">
    <source>
        <dbReference type="EMBL" id="MWR13683.1"/>
    </source>
</evidence>
<evidence type="ECO:0000313" key="8">
    <source>
        <dbReference type="Proteomes" id="UP000430387"/>
    </source>
</evidence>
<dbReference type="Pfam" id="PF01717">
    <property type="entry name" value="Meth_synt_2"/>
    <property type="match status" value="1"/>
</dbReference>
<gene>
    <name evidence="5" type="ORF">GQA06_07705</name>
    <name evidence="6" type="ORF">GRW05_32735</name>
    <name evidence="7" type="ORF">GRW05_32745</name>
</gene>
<dbReference type="PANTHER" id="PTHR30519">
    <property type="entry name" value="5-METHYLTETRAHYDROPTEROYLTRIGLUTAMATE--HOMOCYSTEINE METHYLTRANSFERASE"/>
    <property type="match status" value="1"/>
</dbReference>
<dbReference type="EMBL" id="WTQJ01000100">
    <property type="protein sequence ID" value="MWR13683.1"/>
    <property type="molecule type" value="Genomic_DNA"/>
</dbReference>
<comment type="cofactor">
    <cofactor evidence="1">
        <name>Zn(2+)</name>
        <dbReference type="ChEBI" id="CHEBI:29105"/>
    </cofactor>
</comment>
<proteinExistence type="predicted"/>